<keyword evidence="4" id="KW-1185">Reference proteome</keyword>
<keyword evidence="2" id="KW-1133">Transmembrane helix</keyword>
<dbReference type="EMBL" id="PVTX01000001">
    <property type="protein sequence ID" value="PRZ10211.1"/>
    <property type="molecule type" value="Genomic_DNA"/>
</dbReference>
<dbReference type="Proteomes" id="UP000239895">
    <property type="component" value="Unassembled WGS sequence"/>
</dbReference>
<organism evidence="3 4">
    <name type="scientific">Isoptericola halotolerans</name>
    <dbReference type="NCBI Taxonomy" id="300560"/>
    <lineage>
        <taxon>Bacteria</taxon>
        <taxon>Bacillati</taxon>
        <taxon>Actinomycetota</taxon>
        <taxon>Actinomycetes</taxon>
        <taxon>Micrococcales</taxon>
        <taxon>Promicromonosporaceae</taxon>
        <taxon>Isoptericola</taxon>
    </lineage>
</organism>
<proteinExistence type="predicted"/>
<protein>
    <submittedName>
        <fullName evidence="3">Uncharacterized protein</fullName>
    </submittedName>
</protein>
<evidence type="ECO:0000256" key="1">
    <source>
        <dbReference type="SAM" id="MobiDB-lite"/>
    </source>
</evidence>
<sequence>MRRVLLVGSAVAVGDGLLLGSAIAFGWTVLVLLAITAGAVGTLAVAMLTPPPRTPARPATVTLGLPLRETAAEPEETTAGEGAVAADDPLAYPAAPEREPAGAVVGRPAPVAA</sequence>
<comment type="caution">
    <text evidence="3">The sequence shown here is derived from an EMBL/GenBank/DDBJ whole genome shotgun (WGS) entry which is preliminary data.</text>
</comment>
<feature type="compositionally biased region" description="Low complexity" evidence="1">
    <location>
        <begin position="79"/>
        <end position="113"/>
    </location>
</feature>
<evidence type="ECO:0000313" key="3">
    <source>
        <dbReference type="EMBL" id="PRZ10211.1"/>
    </source>
</evidence>
<reference evidence="3 4" key="1">
    <citation type="submission" date="2018-03" db="EMBL/GenBank/DDBJ databases">
        <title>Comparative analysis of microorganisms from saline springs in Andes Mountain Range, Colombia.</title>
        <authorList>
            <person name="Rubin E."/>
        </authorList>
    </citation>
    <scope>NUCLEOTIDE SEQUENCE [LARGE SCALE GENOMIC DNA]</scope>
    <source>
        <strain evidence="3 4">CG 23</strain>
    </source>
</reference>
<feature type="transmembrane region" description="Helical" evidence="2">
    <location>
        <begin position="30"/>
        <end position="48"/>
    </location>
</feature>
<name>A0ABX5EI99_9MICO</name>
<dbReference type="RefSeq" id="WP_106264611.1">
    <property type="nucleotide sequence ID" value="NZ_PVTX01000001.1"/>
</dbReference>
<gene>
    <name evidence="3" type="ORF">BCL65_101351</name>
</gene>
<evidence type="ECO:0000313" key="4">
    <source>
        <dbReference type="Proteomes" id="UP000239895"/>
    </source>
</evidence>
<feature type="region of interest" description="Disordered" evidence="1">
    <location>
        <begin position="69"/>
        <end position="113"/>
    </location>
</feature>
<accession>A0ABX5EI99</accession>
<evidence type="ECO:0000256" key="2">
    <source>
        <dbReference type="SAM" id="Phobius"/>
    </source>
</evidence>
<keyword evidence="2" id="KW-0812">Transmembrane</keyword>
<keyword evidence="2" id="KW-0472">Membrane</keyword>